<keyword evidence="2" id="KW-1185">Reference proteome</keyword>
<accession>A0AAW0NJ46</accession>
<evidence type="ECO:0008006" key="3">
    <source>
        <dbReference type="Google" id="ProtNLM"/>
    </source>
</evidence>
<proteinExistence type="predicted"/>
<dbReference type="Proteomes" id="UP001460270">
    <property type="component" value="Unassembled WGS sequence"/>
</dbReference>
<reference evidence="2" key="1">
    <citation type="submission" date="2024-04" db="EMBL/GenBank/DDBJ databases">
        <title>Salinicola lusitanus LLJ914,a marine bacterium isolated from the Okinawa Trough.</title>
        <authorList>
            <person name="Li J."/>
        </authorList>
    </citation>
    <scope>NUCLEOTIDE SEQUENCE [LARGE SCALE GENOMIC DNA]</scope>
</reference>
<dbReference type="InterPro" id="IPR036514">
    <property type="entry name" value="SGNH_hydro_sf"/>
</dbReference>
<dbReference type="SUPFAM" id="SSF52266">
    <property type="entry name" value="SGNH hydrolase"/>
    <property type="match status" value="1"/>
</dbReference>
<comment type="caution">
    <text evidence="1">The sequence shown here is derived from an EMBL/GenBank/DDBJ whole genome shotgun (WGS) entry which is preliminary data.</text>
</comment>
<dbReference type="EMBL" id="JBBPFD010000016">
    <property type="protein sequence ID" value="KAK7893657.1"/>
    <property type="molecule type" value="Genomic_DNA"/>
</dbReference>
<dbReference type="Gene3D" id="3.40.50.1110">
    <property type="entry name" value="SGNH hydrolase"/>
    <property type="match status" value="1"/>
</dbReference>
<gene>
    <name evidence="1" type="ORF">WMY93_022809</name>
</gene>
<dbReference type="AlphaFoldDB" id="A0AAW0NJ46"/>
<sequence>MEQCEPWIWIVGDSYVRRGRDRAANTVGVNLWLAAHLRWIGRGGLRWREMVPMLLWELRQRSVPAVLLICCGSNDLRKEKSVDMVATMKRDLPDLKILLSELTDRRLWRAAKPGRIQRAKKCVNNVLKAFIVDMGGAALTYL</sequence>
<evidence type="ECO:0000313" key="2">
    <source>
        <dbReference type="Proteomes" id="UP001460270"/>
    </source>
</evidence>
<organism evidence="1 2">
    <name type="scientific">Mugilogobius chulae</name>
    <name type="common">yellowstripe goby</name>
    <dbReference type="NCBI Taxonomy" id="88201"/>
    <lineage>
        <taxon>Eukaryota</taxon>
        <taxon>Metazoa</taxon>
        <taxon>Chordata</taxon>
        <taxon>Craniata</taxon>
        <taxon>Vertebrata</taxon>
        <taxon>Euteleostomi</taxon>
        <taxon>Actinopterygii</taxon>
        <taxon>Neopterygii</taxon>
        <taxon>Teleostei</taxon>
        <taxon>Neoteleostei</taxon>
        <taxon>Acanthomorphata</taxon>
        <taxon>Gobiaria</taxon>
        <taxon>Gobiiformes</taxon>
        <taxon>Gobioidei</taxon>
        <taxon>Gobiidae</taxon>
        <taxon>Gobionellinae</taxon>
        <taxon>Mugilogobius</taxon>
    </lineage>
</organism>
<evidence type="ECO:0000313" key="1">
    <source>
        <dbReference type="EMBL" id="KAK7893657.1"/>
    </source>
</evidence>
<name>A0AAW0NJ46_9GOBI</name>
<protein>
    <recommendedName>
        <fullName evidence="3">SGNH hydrolase-type esterase domain-containing protein</fullName>
    </recommendedName>
</protein>